<keyword evidence="2" id="KW-1185">Reference proteome</keyword>
<name>A0ACC0CIK8_9PEZI</name>
<organism evidence="1 2">
    <name type="scientific">Hypoxylon rubiginosum</name>
    <dbReference type="NCBI Taxonomy" id="110542"/>
    <lineage>
        <taxon>Eukaryota</taxon>
        <taxon>Fungi</taxon>
        <taxon>Dikarya</taxon>
        <taxon>Ascomycota</taxon>
        <taxon>Pezizomycotina</taxon>
        <taxon>Sordariomycetes</taxon>
        <taxon>Xylariomycetidae</taxon>
        <taxon>Xylariales</taxon>
        <taxon>Hypoxylaceae</taxon>
        <taxon>Hypoxylon</taxon>
    </lineage>
</organism>
<reference evidence="1 2" key="1">
    <citation type="journal article" date="2022" name="New Phytol.">
        <title>Ecological generalism drives hyperdiversity of secondary metabolite gene clusters in xylarialean endophytes.</title>
        <authorList>
            <person name="Franco M.E.E."/>
            <person name="Wisecaver J.H."/>
            <person name="Arnold A.E."/>
            <person name="Ju Y.M."/>
            <person name="Slot J.C."/>
            <person name="Ahrendt S."/>
            <person name="Moore L.P."/>
            <person name="Eastman K.E."/>
            <person name="Scott K."/>
            <person name="Konkel Z."/>
            <person name="Mondo S.J."/>
            <person name="Kuo A."/>
            <person name="Hayes R.D."/>
            <person name="Haridas S."/>
            <person name="Andreopoulos B."/>
            <person name="Riley R."/>
            <person name="LaButti K."/>
            <person name="Pangilinan J."/>
            <person name="Lipzen A."/>
            <person name="Amirebrahimi M."/>
            <person name="Yan J."/>
            <person name="Adam C."/>
            <person name="Keymanesh K."/>
            <person name="Ng V."/>
            <person name="Louie K."/>
            <person name="Northen T."/>
            <person name="Drula E."/>
            <person name="Henrissat B."/>
            <person name="Hsieh H.M."/>
            <person name="Youens-Clark K."/>
            <person name="Lutzoni F."/>
            <person name="Miadlikowska J."/>
            <person name="Eastwood D.C."/>
            <person name="Hamelin R.C."/>
            <person name="Grigoriev I.V."/>
            <person name="U'Ren J.M."/>
        </authorList>
    </citation>
    <scope>NUCLEOTIDE SEQUENCE [LARGE SCALE GENOMIC DNA]</scope>
    <source>
        <strain evidence="1 2">ER1909</strain>
    </source>
</reference>
<dbReference type="EMBL" id="MU394466">
    <property type="protein sequence ID" value="KAI6080230.1"/>
    <property type="molecule type" value="Genomic_DNA"/>
</dbReference>
<proteinExistence type="predicted"/>
<evidence type="ECO:0000313" key="2">
    <source>
        <dbReference type="Proteomes" id="UP001497680"/>
    </source>
</evidence>
<evidence type="ECO:0000313" key="1">
    <source>
        <dbReference type="EMBL" id="KAI6080230.1"/>
    </source>
</evidence>
<dbReference type="Proteomes" id="UP001497680">
    <property type="component" value="Unassembled WGS sequence"/>
</dbReference>
<comment type="caution">
    <text evidence="1">The sequence shown here is derived from an EMBL/GenBank/DDBJ whole genome shotgun (WGS) entry which is preliminary data.</text>
</comment>
<gene>
    <name evidence="1" type="ORF">F4821DRAFT_276481</name>
</gene>
<protein>
    <submittedName>
        <fullName evidence="1">Fungal-specific transcription factor domain-containing protein</fullName>
    </submittedName>
</protein>
<accession>A0ACC0CIK8</accession>
<sequence length="604" mass="67720">MSQPSFPRTFTFVGGPSRKRRRGAAPPTCEAGTASQQPHARAAATTKHGQRNNGMTTTTLDRSFIGHRREGNEVPSDIVINNDQAASSTSLLAPPVRNSPDYSQLHTLEGLEPQGWQLSSPPPAILEGSESAFEFGNAFHLSNHHFHLSSLPSLSFPGVSAPESSIDSSEESSQEEGNPSSLEDVPSEGPFDSAEDISCTRPIVINISDKFLKIFAQYDQEFCVWPLTHDFEANPFRYDFEIGQGSPLLRHSTLALSYKHIHRATGTCLSEAQVHKRKAVQLLAELEESLGSAGPRADLLNGLLILITLDCATSARGPWISHLRRAQKIIETLEKFEIKRTPRIQAQIEMLVWWDVTLGLTSRRGFILSSSTINGILSPEHAWDFYNISGCPAELFQYMSQLGTYAHEIELASNMTCVTFDMGPVLAVEKALKEWRTPCFDDPDADIDDPVASGLPDDWNLTPIQAAHYVQDLHYCAQAWRFALLIYIERVFKWRRGEASMTRISLYARKTLNSMLSCRQSVMIQKQLLLPVFLAACETEDEKLRNEARNYCKWWASKTRYEMFITSLGLLEEVWATAADPDSWWGSLIDQKFKVGRTRQYLFG</sequence>